<keyword evidence="3" id="KW-0949">S-adenosyl-L-methionine</keyword>
<evidence type="ECO:0000313" key="4">
    <source>
        <dbReference type="EMBL" id="NYE10412.1"/>
    </source>
</evidence>
<comment type="caution">
    <text evidence="4">The sequence shown here is derived from an EMBL/GenBank/DDBJ whole genome shotgun (WGS) entry which is preliminary data.</text>
</comment>
<gene>
    <name evidence="4" type="ORF">BJ999_000708</name>
</gene>
<dbReference type="Proteomes" id="UP000591272">
    <property type="component" value="Unassembled WGS sequence"/>
</dbReference>
<name>A0A7Y9G5R8_9ACTN</name>
<proteinExistence type="predicted"/>
<dbReference type="EMBL" id="JACCBT010000001">
    <property type="protein sequence ID" value="NYE10412.1"/>
    <property type="molecule type" value="Genomic_DNA"/>
</dbReference>
<keyword evidence="1" id="KW-0489">Methyltransferase</keyword>
<evidence type="ECO:0000256" key="2">
    <source>
        <dbReference type="ARBA" id="ARBA00022679"/>
    </source>
</evidence>
<protein>
    <submittedName>
        <fullName evidence="4">Uncharacterized protein</fullName>
    </submittedName>
</protein>
<evidence type="ECO:0000256" key="3">
    <source>
        <dbReference type="ARBA" id="ARBA00022691"/>
    </source>
</evidence>
<sequence length="85" mass="9566">MLEIMVKWFAGSGARGCSGFDAGAGANLYPALAMLPFCDKITLLEFSLRNVEYLRRQVARLDASWAPFWKVVRRHADVGDFAWAR</sequence>
<evidence type="ECO:0000313" key="5">
    <source>
        <dbReference type="Proteomes" id="UP000591272"/>
    </source>
</evidence>
<organism evidence="4 5">
    <name type="scientific">Actinomadura citrea</name>
    <dbReference type="NCBI Taxonomy" id="46158"/>
    <lineage>
        <taxon>Bacteria</taxon>
        <taxon>Bacillati</taxon>
        <taxon>Actinomycetota</taxon>
        <taxon>Actinomycetes</taxon>
        <taxon>Streptosporangiales</taxon>
        <taxon>Thermomonosporaceae</taxon>
        <taxon>Actinomadura</taxon>
    </lineage>
</organism>
<dbReference type="Gene3D" id="3.40.50.150">
    <property type="entry name" value="Vaccinia Virus protein VP39"/>
    <property type="match status" value="1"/>
</dbReference>
<dbReference type="InterPro" id="IPR000940">
    <property type="entry name" value="NNMT_TEMT_trans"/>
</dbReference>
<reference evidence="4 5" key="1">
    <citation type="submission" date="2020-07" db="EMBL/GenBank/DDBJ databases">
        <title>Sequencing the genomes of 1000 actinobacteria strains.</title>
        <authorList>
            <person name="Klenk H.-P."/>
        </authorList>
    </citation>
    <scope>NUCLEOTIDE SEQUENCE [LARGE SCALE GENOMIC DNA]</scope>
    <source>
        <strain evidence="4 5">DSM 43461</strain>
    </source>
</reference>
<dbReference type="PROSITE" id="PS51681">
    <property type="entry name" value="SAM_MT_NNMT_PNMT_TEMT"/>
    <property type="match status" value="1"/>
</dbReference>
<dbReference type="AlphaFoldDB" id="A0A7Y9G5R8"/>
<keyword evidence="5" id="KW-1185">Reference proteome</keyword>
<dbReference type="GO" id="GO:0008168">
    <property type="term" value="F:methyltransferase activity"/>
    <property type="evidence" value="ECO:0007669"/>
    <property type="project" value="UniProtKB-KW"/>
</dbReference>
<keyword evidence="2" id="KW-0808">Transferase</keyword>
<dbReference type="GO" id="GO:0032259">
    <property type="term" value="P:methylation"/>
    <property type="evidence" value="ECO:0007669"/>
    <property type="project" value="UniProtKB-KW"/>
</dbReference>
<dbReference type="InterPro" id="IPR029063">
    <property type="entry name" value="SAM-dependent_MTases_sf"/>
</dbReference>
<dbReference type="SUPFAM" id="SSF53335">
    <property type="entry name" value="S-adenosyl-L-methionine-dependent methyltransferases"/>
    <property type="match status" value="1"/>
</dbReference>
<evidence type="ECO:0000256" key="1">
    <source>
        <dbReference type="ARBA" id="ARBA00022603"/>
    </source>
</evidence>
<accession>A0A7Y9G5R8</accession>